<organism evidence="2 3">
    <name type="scientific">Helicobacter brantae</name>
    <dbReference type="NCBI Taxonomy" id="375927"/>
    <lineage>
        <taxon>Bacteria</taxon>
        <taxon>Pseudomonadati</taxon>
        <taxon>Campylobacterota</taxon>
        <taxon>Epsilonproteobacteria</taxon>
        <taxon>Campylobacterales</taxon>
        <taxon>Helicobacteraceae</taxon>
        <taxon>Helicobacter</taxon>
    </lineage>
</organism>
<dbReference type="SUPFAM" id="SSF51735">
    <property type="entry name" value="NAD(P)-binding Rossmann-fold domains"/>
    <property type="match status" value="1"/>
</dbReference>
<accession>A0A3D8J3P7</accession>
<evidence type="ECO:0000313" key="2">
    <source>
        <dbReference type="EMBL" id="RDU72152.1"/>
    </source>
</evidence>
<comment type="caution">
    <text evidence="2">The sequence shown here is derived from an EMBL/GenBank/DDBJ whole genome shotgun (WGS) entry which is preliminary data.</text>
</comment>
<dbReference type="EMBL" id="NXLV01000001">
    <property type="protein sequence ID" value="RDU72152.1"/>
    <property type="molecule type" value="Genomic_DNA"/>
</dbReference>
<gene>
    <name evidence="2" type="ORF">CQA58_00675</name>
</gene>
<dbReference type="Gene3D" id="3.90.25.10">
    <property type="entry name" value="UDP-galactose 4-epimerase, domain 1"/>
    <property type="match status" value="1"/>
</dbReference>
<dbReference type="RefSeq" id="WP_115568782.1">
    <property type="nucleotide sequence ID" value="NZ_NXLV01000001.1"/>
</dbReference>
<dbReference type="Proteomes" id="UP000257045">
    <property type="component" value="Unassembled WGS sequence"/>
</dbReference>
<reference evidence="2 3" key="1">
    <citation type="submission" date="2018-04" db="EMBL/GenBank/DDBJ databases">
        <title>Novel Campyloabacter and Helicobacter Species and Strains.</title>
        <authorList>
            <person name="Mannion A.J."/>
            <person name="Shen Z."/>
            <person name="Fox J.G."/>
        </authorList>
    </citation>
    <scope>NUCLEOTIDE SEQUENCE [LARGE SCALE GENOMIC DNA]</scope>
    <source>
        <strain evidence="2 3">MIT 04-9366</strain>
    </source>
</reference>
<dbReference type="AlphaFoldDB" id="A0A3D8J3P7"/>
<dbReference type="NCBIfam" id="TIGR04180">
    <property type="entry name" value="EDH_00030"/>
    <property type="match status" value="1"/>
</dbReference>
<dbReference type="CDD" id="cd05257">
    <property type="entry name" value="Arna_like_SDR_e"/>
    <property type="match status" value="1"/>
</dbReference>
<proteinExistence type="predicted"/>
<dbReference type="InterPro" id="IPR016040">
    <property type="entry name" value="NAD(P)-bd_dom"/>
</dbReference>
<dbReference type="OrthoDB" id="9802815at2"/>
<protein>
    <submittedName>
        <fullName evidence="2">NAD-dependent dehydratase</fullName>
    </submittedName>
</protein>
<dbReference type="InterPro" id="IPR036291">
    <property type="entry name" value="NAD(P)-bd_dom_sf"/>
</dbReference>
<evidence type="ECO:0000259" key="1">
    <source>
        <dbReference type="Pfam" id="PF16363"/>
    </source>
</evidence>
<dbReference type="GO" id="GO:0016831">
    <property type="term" value="F:carboxy-lyase activity"/>
    <property type="evidence" value="ECO:0007669"/>
    <property type="project" value="InterPro"/>
</dbReference>
<feature type="domain" description="NAD(P)-binding" evidence="1">
    <location>
        <begin position="8"/>
        <end position="318"/>
    </location>
</feature>
<dbReference type="InterPro" id="IPR045869">
    <property type="entry name" value="Arna-like_SDR_e"/>
</dbReference>
<dbReference type="InterPro" id="IPR026390">
    <property type="entry name" value="LegB-like"/>
</dbReference>
<dbReference type="PANTHER" id="PTHR43000">
    <property type="entry name" value="DTDP-D-GLUCOSE 4,6-DEHYDRATASE-RELATED"/>
    <property type="match status" value="1"/>
</dbReference>
<keyword evidence="3" id="KW-1185">Reference proteome</keyword>
<sequence>MQQKKTILITGADGFIGSHLVEILYRYTQTPSSSFFGAKIKALSLYNSFNYWGWLEEVSCLKDIEVISGDIRDPHFCKSICKDVDIIFHLAALIAIPYSYVAPESYVDTNIKGTLNICQAALENGVKRIIHTSTSEVYGTAQYVPINELHPLQPQSPYSASKIGADCIAMSFYNSFSLPLTTARPFNTYGPRQSARAVIPTIITQIANGAKQIKLGDTTPTRDFNFVLDTCEGFIALAESEKTIGEVINIGSNFEISVGDTLNLIKELMGSDVEFITDSQRIRPKNSEVFRLWCDNTKIKNLTGFSPKYDMRKGLQETIDWITQPQNLIRYKSEIYNV</sequence>
<evidence type="ECO:0000313" key="3">
    <source>
        <dbReference type="Proteomes" id="UP000257045"/>
    </source>
</evidence>
<dbReference type="Gene3D" id="3.40.50.720">
    <property type="entry name" value="NAD(P)-binding Rossmann-like Domain"/>
    <property type="match status" value="1"/>
</dbReference>
<name>A0A3D8J3P7_9HELI</name>
<dbReference type="Pfam" id="PF16363">
    <property type="entry name" value="GDP_Man_Dehyd"/>
    <property type="match status" value="1"/>
</dbReference>